<comment type="caution">
    <text evidence="7">The sequence shown here is derived from an EMBL/GenBank/DDBJ whole genome shotgun (WGS) entry which is preliminary data.</text>
</comment>
<dbReference type="EMBL" id="CAJNOE010000084">
    <property type="protein sequence ID" value="CAF0882903.1"/>
    <property type="molecule type" value="Genomic_DNA"/>
</dbReference>
<dbReference type="SUPFAM" id="SSF57302">
    <property type="entry name" value="Snake toxin-like"/>
    <property type="match status" value="1"/>
</dbReference>
<evidence type="ECO:0000256" key="1">
    <source>
        <dbReference type="ARBA" id="ARBA00022729"/>
    </source>
</evidence>
<dbReference type="EMBL" id="CAJOAZ010000340">
    <property type="protein sequence ID" value="CAF3620936.1"/>
    <property type="molecule type" value="Genomic_DNA"/>
</dbReference>
<evidence type="ECO:0000256" key="2">
    <source>
        <dbReference type="SAM" id="SignalP"/>
    </source>
</evidence>
<feature type="signal peptide" evidence="2">
    <location>
        <begin position="1"/>
        <end position="21"/>
    </location>
</feature>
<dbReference type="EMBL" id="CAJOBB010000232">
    <property type="protein sequence ID" value="CAF3620117.1"/>
    <property type="molecule type" value="Genomic_DNA"/>
</dbReference>
<feature type="chain" id="PRO_5036414815" evidence="2">
    <location>
        <begin position="22"/>
        <end position="131"/>
    </location>
</feature>
<dbReference type="InterPro" id="IPR045860">
    <property type="entry name" value="Snake_toxin-like_sf"/>
</dbReference>
<dbReference type="AlphaFoldDB" id="A0A818PJS4"/>
<accession>A0A818PJS4</accession>
<dbReference type="Proteomes" id="UP000663845">
    <property type="component" value="Unassembled WGS sequence"/>
</dbReference>
<evidence type="ECO:0000313" key="8">
    <source>
        <dbReference type="Proteomes" id="UP000663844"/>
    </source>
</evidence>
<dbReference type="EMBL" id="CAJNON010003120">
    <property type="protein sequence ID" value="CAF1521145.1"/>
    <property type="molecule type" value="Genomic_DNA"/>
</dbReference>
<dbReference type="Proteomes" id="UP000663868">
    <property type="component" value="Unassembled WGS sequence"/>
</dbReference>
<protein>
    <submittedName>
        <fullName evidence="7">Uncharacterized protein</fullName>
    </submittedName>
</protein>
<evidence type="ECO:0000313" key="3">
    <source>
        <dbReference type="EMBL" id="CAF0882903.1"/>
    </source>
</evidence>
<name>A0A818PJS4_9BILA</name>
<dbReference type="EMBL" id="CAJNOG010000103">
    <property type="protein sequence ID" value="CAF0946279.1"/>
    <property type="molecule type" value="Genomic_DNA"/>
</dbReference>
<evidence type="ECO:0000313" key="7">
    <source>
        <dbReference type="EMBL" id="CAF3620936.1"/>
    </source>
</evidence>
<dbReference type="PANTHER" id="PTHR33562">
    <property type="entry name" value="ATILLA, ISOFORM B-RELATED-RELATED"/>
    <property type="match status" value="1"/>
</dbReference>
<sequence>MMNNIIVFLALLIVCVGNTNSLECYFCGDDIACPFPFHTVKPYVKTQPSSTGWCAKISTTEIPDESTSRGPAEPDLCTGSGGCEWTYDSSGTRVYACCCQTNLCNKGHITSKSTISILFGALTLLLFNRYF</sequence>
<evidence type="ECO:0000313" key="5">
    <source>
        <dbReference type="EMBL" id="CAF1521145.1"/>
    </source>
</evidence>
<gene>
    <name evidence="3" type="ORF">IZO911_LOCUS11289</name>
    <name evidence="4" type="ORF">JYZ213_LOCUS13031</name>
    <name evidence="6" type="ORF">KXQ929_LOCUS6106</name>
    <name evidence="7" type="ORF">OXD698_LOCUS7427</name>
    <name evidence="5" type="ORF">VCS650_LOCUS43281</name>
</gene>
<dbReference type="Proteomes" id="UP000663891">
    <property type="component" value="Unassembled WGS sequence"/>
</dbReference>
<dbReference type="Proteomes" id="UP000663844">
    <property type="component" value="Unassembled WGS sequence"/>
</dbReference>
<dbReference type="OrthoDB" id="10051354at2759"/>
<dbReference type="Proteomes" id="UP000663860">
    <property type="component" value="Unassembled WGS sequence"/>
</dbReference>
<organism evidence="7 8">
    <name type="scientific">Adineta steineri</name>
    <dbReference type="NCBI Taxonomy" id="433720"/>
    <lineage>
        <taxon>Eukaryota</taxon>
        <taxon>Metazoa</taxon>
        <taxon>Spiralia</taxon>
        <taxon>Gnathifera</taxon>
        <taxon>Rotifera</taxon>
        <taxon>Eurotatoria</taxon>
        <taxon>Bdelloidea</taxon>
        <taxon>Adinetida</taxon>
        <taxon>Adinetidae</taxon>
        <taxon>Adineta</taxon>
    </lineage>
</organism>
<reference evidence="7" key="1">
    <citation type="submission" date="2021-02" db="EMBL/GenBank/DDBJ databases">
        <authorList>
            <person name="Nowell W R."/>
        </authorList>
    </citation>
    <scope>NUCLEOTIDE SEQUENCE</scope>
</reference>
<evidence type="ECO:0000313" key="6">
    <source>
        <dbReference type="EMBL" id="CAF3620117.1"/>
    </source>
</evidence>
<dbReference type="InterPro" id="IPR050975">
    <property type="entry name" value="Sleep_regulator"/>
</dbReference>
<evidence type="ECO:0000313" key="4">
    <source>
        <dbReference type="EMBL" id="CAF0946279.1"/>
    </source>
</evidence>
<proteinExistence type="predicted"/>
<keyword evidence="1 2" id="KW-0732">Signal</keyword>